<dbReference type="EMBL" id="JACXAH010000060">
    <property type="protein sequence ID" value="MBD1373986.1"/>
    <property type="molecule type" value="Genomic_DNA"/>
</dbReference>
<evidence type="ECO:0000313" key="2">
    <source>
        <dbReference type="EMBL" id="MBD1373986.1"/>
    </source>
</evidence>
<dbReference type="InterPro" id="IPR004991">
    <property type="entry name" value="Aerolysin-like"/>
</dbReference>
<feature type="signal peptide" evidence="1">
    <location>
        <begin position="1"/>
        <end position="27"/>
    </location>
</feature>
<dbReference type="SUPFAM" id="SSF56973">
    <property type="entry name" value="Aerolisin/ETX pore-forming domain"/>
    <property type="match status" value="1"/>
</dbReference>
<accession>A0A926NBQ3</accession>
<dbReference type="RefSeq" id="WP_191142909.1">
    <property type="nucleotide sequence ID" value="NZ_JACXAH010000060.1"/>
</dbReference>
<organism evidence="2 3">
    <name type="scientific">Polycladospora coralii</name>
    <dbReference type="NCBI Taxonomy" id="2771432"/>
    <lineage>
        <taxon>Bacteria</taxon>
        <taxon>Bacillati</taxon>
        <taxon>Bacillota</taxon>
        <taxon>Bacilli</taxon>
        <taxon>Bacillales</taxon>
        <taxon>Thermoactinomycetaceae</taxon>
        <taxon>Polycladospora</taxon>
    </lineage>
</organism>
<keyword evidence="3" id="KW-1185">Reference proteome</keyword>
<name>A0A926NBQ3_9BACL</name>
<dbReference type="AlphaFoldDB" id="A0A926NBQ3"/>
<evidence type="ECO:0000313" key="3">
    <source>
        <dbReference type="Proteomes" id="UP000661691"/>
    </source>
</evidence>
<reference evidence="2" key="1">
    <citation type="submission" date="2020-09" db="EMBL/GenBank/DDBJ databases">
        <title>A novel bacterium of genus Hazenella, isolated from South China Sea.</title>
        <authorList>
            <person name="Huang H."/>
            <person name="Mo K."/>
            <person name="Hu Y."/>
        </authorList>
    </citation>
    <scope>NUCLEOTIDE SEQUENCE</scope>
    <source>
        <strain evidence="2">IB182357</strain>
    </source>
</reference>
<evidence type="ECO:0000256" key="1">
    <source>
        <dbReference type="SAM" id="SignalP"/>
    </source>
</evidence>
<dbReference type="CDD" id="cd20223">
    <property type="entry name" value="PFM_epsilon-toxin-like"/>
    <property type="match status" value="1"/>
</dbReference>
<protein>
    <submittedName>
        <fullName evidence="2">ETX/MTX2 family pore-forming toxin</fullName>
    </submittedName>
</protein>
<gene>
    <name evidence="2" type="ORF">IC620_16720</name>
</gene>
<sequence length="290" mass="31271">MGKISKLLCASVLSASMIFGAVPSTQASTSFYDLDSEIKKAVAAYNDAEVVWIHNKNLSGINSSVEQIGQITYSTSDKSTYVGTSELVNNTDEEQTLTTQSFSETLSDTLETTVEEGLSIGQEITASGELAGIGVETSFSAEYSLSSSETTSTTTEQSYTAEAQEIVVPANTIRNVNVFLRRTLASGKVALDTHLTGSVKYEYVQDFDDDGFASVEEEVSIYDIFKNGVSAGYKMPSNISLDHSTKTVKFSGVGVYTAEYGADFYVEVDDETIIISEPTPLSPKKISMNH</sequence>
<dbReference type="Gene3D" id="2.170.15.10">
    <property type="entry name" value="Proaerolysin, chain A, domain 3"/>
    <property type="match status" value="1"/>
</dbReference>
<keyword evidence="1" id="KW-0732">Signal</keyword>
<dbReference type="Proteomes" id="UP000661691">
    <property type="component" value="Unassembled WGS sequence"/>
</dbReference>
<proteinExistence type="predicted"/>
<feature type="chain" id="PRO_5037847565" evidence="1">
    <location>
        <begin position="28"/>
        <end position="290"/>
    </location>
</feature>
<comment type="caution">
    <text evidence="2">The sequence shown here is derived from an EMBL/GenBank/DDBJ whole genome shotgun (WGS) entry which is preliminary data.</text>
</comment>
<dbReference type="Pfam" id="PF03318">
    <property type="entry name" value="ETX_MTX2"/>
    <property type="match status" value="1"/>
</dbReference>